<feature type="chain" id="PRO_5047516173" description="MspA protein" evidence="1">
    <location>
        <begin position="30"/>
        <end position="220"/>
    </location>
</feature>
<dbReference type="InterPro" id="IPR015286">
    <property type="entry name" value="Porin_fam_mycobact-type"/>
</dbReference>
<dbReference type="Gene3D" id="2.60.40.1650">
    <property type="entry name" value="Porin MspA (Ig-like beta-sandwich domain)"/>
    <property type="match status" value="1"/>
</dbReference>
<keyword evidence="3" id="KW-1185">Reference proteome</keyword>
<organism evidence="2 3">
    <name type="scientific">Gordonia defluvii</name>
    <dbReference type="NCBI Taxonomy" id="283718"/>
    <lineage>
        <taxon>Bacteria</taxon>
        <taxon>Bacillati</taxon>
        <taxon>Actinomycetota</taxon>
        <taxon>Actinomycetes</taxon>
        <taxon>Mycobacteriales</taxon>
        <taxon>Gordoniaceae</taxon>
        <taxon>Gordonia</taxon>
    </lineage>
</organism>
<dbReference type="Pfam" id="PF09203">
    <property type="entry name" value="MspA"/>
    <property type="match status" value="1"/>
</dbReference>
<feature type="signal peptide" evidence="1">
    <location>
        <begin position="1"/>
        <end position="29"/>
    </location>
</feature>
<name>A0ABN3Y8E2_9ACTN</name>
<reference evidence="2 3" key="1">
    <citation type="journal article" date="2019" name="Int. J. Syst. Evol. Microbiol.">
        <title>The Global Catalogue of Microorganisms (GCM) 10K type strain sequencing project: providing services to taxonomists for standard genome sequencing and annotation.</title>
        <authorList>
            <consortium name="The Broad Institute Genomics Platform"/>
            <consortium name="The Broad Institute Genome Sequencing Center for Infectious Disease"/>
            <person name="Wu L."/>
            <person name="Ma J."/>
        </authorList>
    </citation>
    <scope>NUCLEOTIDE SEQUENCE [LARGE SCALE GENOMIC DNA]</scope>
    <source>
        <strain evidence="2 3">JCM 14234</strain>
    </source>
</reference>
<evidence type="ECO:0000313" key="3">
    <source>
        <dbReference type="Proteomes" id="UP001501035"/>
    </source>
</evidence>
<sequence length="220" mass="23338">MSNPLRVTAAAAVVVAAMAGATGIVPARAAADIPVALPGEAKTLRMGDGTVLTLKRTAERALINPSLGGTPLHRNVWVSGRYQITASRKVKQMKVRPGYIVGCQVNFAGADSSGDEGDADAIGGGIEALGAGEAVHLGPGQAAFFNLTDAERKDDFSSERHEPYYRLKNTDHARYRYVNAQLGLTGCAGYAQARSWLRLSVETEFATQILDFFGRPFSIG</sequence>
<accession>A0ABN3Y8E2</accession>
<evidence type="ECO:0008006" key="4">
    <source>
        <dbReference type="Google" id="ProtNLM"/>
    </source>
</evidence>
<keyword evidence="1" id="KW-0732">Signal</keyword>
<gene>
    <name evidence="2" type="ORF">GCM10010528_01040</name>
</gene>
<evidence type="ECO:0000313" key="2">
    <source>
        <dbReference type="EMBL" id="GAA3022727.1"/>
    </source>
</evidence>
<evidence type="ECO:0000256" key="1">
    <source>
        <dbReference type="SAM" id="SignalP"/>
    </source>
</evidence>
<proteinExistence type="predicted"/>
<dbReference type="EMBL" id="BAAAVS010000001">
    <property type="protein sequence ID" value="GAA3022727.1"/>
    <property type="molecule type" value="Genomic_DNA"/>
</dbReference>
<dbReference type="RefSeq" id="WP_290703460.1">
    <property type="nucleotide sequence ID" value="NZ_BAAAVS010000001.1"/>
</dbReference>
<protein>
    <recommendedName>
        <fullName evidence="4">MspA protein</fullName>
    </recommendedName>
</protein>
<dbReference type="Proteomes" id="UP001501035">
    <property type="component" value="Unassembled WGS sequence"/>
</dbReference>
<comment type="caution">
    <text evidence="2">The sequence shown here is derived from an EMBL/GenBank/DDBJ whole genome shotgun (WGS) entry which is preliminary data.</text>
</comment>